<evidence type="ECO:0000313" key="3">
    <source>
        <dbReference type="Proteomes" id="UP000440004"/>
    </source>
</evidence>
<evidence type="ECO:0000259" key="1">
    <source>
        <dbReference type="Pfam" id="PF07085"/>
    </source>
</evidence>
<feature type="domain" description="DRTGG" evidence="1">
    <location>
        <begin position="24"/>
        <end position="107"/>
    </location>
</feature>
<keyword evidence="3" id="KW-1185">Reference proteome</keyword>
<comment type="caution">
    <text evidence="2">The sequence shown here is derived from an EMBL/GenBank/DDBJ whole genome shotgun (WGS) entry which is preliminary data.</text>
</comment>
<protein>
    <submittedName>
        <fullName evidence="2">AraC family transcriptional regulator</fullName>
    </submittedName>
</protein>
<dbReference type="AlphaFoldDB" id="A0A6A7K6J1"/>
<evidence type="ECO:0000313" key="2">
    <source>
        <dbReference type="EMBL" id="MPW24827.1"/>
    </source>
</evidence>
<dbReference type="Proteomes" id="UP000440004">
    <property type="component" value="Unassembled WGS sequence"/>
</dbReference>
<sequence>MKVKELLLNKNFTLLTKNSDTEIQINDVYICDLLSWVMSHAGNQCAWITVQTHTNIVAVAVLLDMACIIIPEGIGVEESTLKKASEENLPILSTNLSTYEIASIIYESNKNVTK</sequence>
<dbReference type="Pfam" id="PF07085">
    <property type="entry name" value="DRTGG"/>
    <property type="match status" value="1"/>
</dbReference>
<dbReference type="Gene3D" id="3.40.1390.20">
    <property type="entry name" value="HprK N-terminal domain-like"/>
    <property type="match status" value="1"/>
</dbReference>
<dbReference type="SUPFAM" id="SSF75138">
    <property type="entry name" value="HprK N-terminal domain-like"/>
    <property type="match status" value="1"/>
</dbReference>
<accession>A0A6A7K6J1</accession>
<name>A0A6A7K6J1_9FIRM</name>
<dbReference type="EMBL" id="WHNX01000004">
    <property type="protein sequence ID" value="MPW24827.1"/>
    <property type="molecule type" value="Genomic_DNA"/>
</dbReference>
<dbReference type="RefSeq" id="WP_152801683.1">
    <property type="nucleotide sequence ID" value="NZ_WHNX01000004.1"/>
</dbReference>
<reference evidence="2 3" key="1">
    <citation type="submission" date="2019-10" db="EMBL/GenBank/DDBJ databases">
        <title>Alkalibaculum tamaniensis sp.nov., a new alkaliphilic acetogen, isolated on methoxylated aromatics from a mud volcano.</title>
        <authorList>
            <person name="Khomyakova M.A."/>
            <person name="Merkel A.Y."/>
            <person name="Bonch-Osmolovskaya E.A."/>
            <person name="Slobodkin A.I."/>
        </authorList>
    </citation>
    <scope>NUCLEOTIDE SEQUENCE [LARGE SCALE GENOMIC DNA]</scope>
    <source>
        <strain evidence="2 3">M08DMB</strain>
    </source>
</reference>
<dbReference type="InterPro" id="IPR028979">
    <property type="entry name" value="Ser_kin/Pase_Hpr-like_N_sf"/>
</dbReference>
<dbReference type="InterPro" id="IPR010766">
    <property type="entry name" value="DRTGG"/>
</dbReference>
<organism evidence="2 3">
    <name type="scientific">Alkalibaculum sporogenes</name>
    <dbReference type="NCBI Taxonomy" id="2655001"/>
    <lineage>
        <taxon>Bacteria</taxon>
        <taxon>Bacillati</taxon>
        <taxon>Bacillota</taxon>
        <taxon>Clostridia</taxon>
        <taxon>Eubacteriales</taxon>
        <taxon>Eubacteriaceae</taxon>
        <taxon>Alkalibaculum</taxon>
    </lineage>
</organism>
<gene>
    <name evidence="2" type="ORF">GC105_03355</name>
</gene>
<proteinExistence type="predicted"/>